<sequence length="151" mass="16404">MAFRYSLLVTAVAALLAVSVCIGSAILVDVAGKAGYRRRLRLRGVRATATVIDHVVTETRRVGATVESQPVKDKHWYIVADFEYGQGRLMRIAEPCKRLTPVGEQLEVAYLPDEPDNARLHVTTATFARAVVVQTLVGLVFLMPVAGIVGS</sequence>
<proteinExistence type="predicted"/>
<gene>
    <name evidence="1" type="ORF">SacmaDRAFT_2357</name>
</gene>
<dbReference type="HOGENOM" id="CLU_1730072_0_0_11"/>
<keyword evidence="2" id="KW-1185">Reference proteome</keyword>
<evidence type="ECO:0000313" key="1">
    <source>
        <dbReference type="EMBL" id="EHR50603.1"/>
    </source>
</evidence>
<reference evidence="1 2" key="1">
    <citation type="journal article" date="2012" name="Stand. Genomic Sci.">
        <title>Genome sequence of the ocean sediment bacterium Saccharomonospora marina type strain (XMU15(T)).</title>
        <authorList>
            <person name="Klenk H.P."/>
            <person name="Lu M."/>
            <person name="Lucas S."/>
            <person name="Lapidus A."/>
            <person name="Copeland A."/>
            <person name="Pitluck S."/>
            <person name="Goodwin L.A."/>
            <person name="Han C."/>
            <person name="Tapia R."/>
            <person name="Brambilla E.M."/>
            <person name="Potter G."/>
            <person name="Land M."/>
            <person name="Ivanova N."/>
            <person name="Rohde M."/>
            <person name="Goker M."/>
            <person name="Detter J.C."/>
            <person name="Li W.J."/>
            <person name="Kyrpides N.C."/>
            <person name="Woyke T."/>
        </authorList>
    </citation>
    <scope>NUCLEOTIDE SEQUENCE [LARGE SCALE GENOMIC DNA]</scope>
    <source>
        <strain evidence="1 2">XMU15</strain>
    </source>
</reference>
<accession>H5WXK0</accession>
<evidence type="ECO:0008006" key="3">
    <source>
        <dbReference type="Google" id="ProtNLM"/>
    </source>
</evidence>
<organism evidence="1 2">
    <name type="scientific">Saccharomonospora marina XMU15</name>
    <dbReference type="NCBI Taxonomy" id="882083"/>
    <lineage>
        <taxon>Bacteria</taxon>
        <taxon>Bacillati</taxon>
        <taxon>Actinomycetota</taxon>
        <taxon>Actinomycetes</taxon>
        <taxon>Pseudonocardiales</taxon>
        <taxon>Pseudonocardiaceae</taxon>
        <taxon>Saccharomonospora</taxon>
    </lineage>
</organism>
<dbReference type="EMBL" id="CM001439">
    <property type="protein sequence ID" value="EHR50603.1"/>
    <property type="molecule type" value="Genomic_DNA"/>
</dbReference>
<protein>
    <recommendedName>
        <fullName evidence="3">DUF3592 domain-containing protein</fullName>
    </recommendedName>
</protein>
<dbReference type="AlphaFoldDB" id="H5WXK0"/>
<evidence type="ECO:0000313" key="2">
    <source>
        <dbReference type="Proteomes" id="UP000004926"/>
    </source>
</evidence>
<name>H5WXK0_9PSEU</name>
<dbReference type="Proteomes" id="UP000004926">
    <property type="component" value="Chromosome"/>
</dbReference>
<dbReference type="STRING" id="882083.SacmaDRAFT_2357"/>